<feature type="DNA-binding region" description="H-T-H motif" evidence="4">
    <location>
        <begin position="38"/>
        <end position="57"/>
    </location>
</feature>
<dbReference type="PANTHER" id="PTHR30055:SF234">
    <property type="entry name" value="HTH-TYPE TRANSCRIPTIONAL REGULATOR BETI"/>
    <property type="match status" value="1"/>
</dbReference>
<evidence type="ECO:0000313" key="7">
    <source>
        <dbReference type="Proteomes" id="UP001165986"/>
    </source>
</evidence>
<dbReference type="PROSITE" id="PS50977">
    <property type="entry name" value="HTH_TETR_2"/>
    <property type="match status" value="1"/>
</dbReference>
<evidence type="ECO:0000256" key="2">
    <source>
        <dbReference type="ARBA" id="ARBA00023125"/>
    </source>
</evidence>
<dbReference type="GO" id="GO:0003700">
    <property type="term" value="F:DNA-binding transcription factor activity"/>
    <property type="evidence" value="ECO:0007669"/>
    <property type="project" value="TreeGrafter"/>
</dbReference>
<dbReference type="PANTHER" id="PTHR30055">
    <property type="entry name" value="HTH-TYPE TRANSCRIPTIONAL REGULATOR RUTR"/>
    <property type="match status" value="1"/>
</dbReference>
<evidence type="ECO:0000256" key="3">
    <source>
        <dbReference type="ARBA" id="ARBA00023163"/>
    </source>
</evidence>
<keyword evidence="3" id="KW-0804">Transcription</keyword>
<dbReference type="FunFam" id="1.10.10.60:FF:000141">
    <property type="entry name" value="TetR family transcriptional regulator"/>
    <property type="match status" value="1"/>
</dbReference>
<protein>
    <submittedName>
        <fullName evidence="6">TetR/AcrR family transcriptional regulator</fullName>
    </submittedName>
</protein>
<dbReference type="InterPro" id="IPR001647">
    <property type="entry name" value="HTH_TetR"/>
</dbReference>
<name>A0AA40VSS4_9NOST</name>
<dbReference type="SUPFAM" id="SSF46689">
    <property type="entry name" value="Homeodomain-like"/>
    <property type="match status" value="1"/>
</dbReference>
<dbReference type="Pfam" id="PF00440">
    <property type="entry name" value="TetR_N"/>
    <property type="match status" value="1"/>
</dbReference>
<gene>
    <name evidence="6" type="ORF">FNW02_22220</name>
</gene>
<keyword evidence="2 4" id="KW-0238">DNA-binding</keyword>
<evidence type="ECO:0000313" key="6">
    <source>
        <dbReference type="EMBL" id="MBD6618465.1"/>
    </source>
</evidence>
<organism evidence="6 7">
    <name type="scientific">Komarekiella delphini-convector SJRDD-AB1</name>
    <dbReference type="NCBI Taxonomy" id="2593771"/>
    <lineage>
        <taxon>Bacteria</taxon>
        <taxon>Bacillati</taxon>
        <taxon>Cyanobacteriota</taxon>
        <taxon>Cyanophyceae</taxon>
        <taxon>Nostocales</taxon>
        <taxon>Nostocaceae</taxon>
        <taxon>Komarekiella</taxon>
        <taxon>Komarekiella delphini-convector</taxon>
    </lineage>
</organism>
<dbReference type="InterPro" id="IPR023772">
    <property type="entry name" value="DNA-bd_HTH_TetR-type_CS"/>
</dbReference>
<keyword evidence="7" id="KW-1185">Reference proteome</keyword>
<dbReference type="InterPro" id="IPR050109">
    <property type="entry name" value="HTH-type_TetR-like_transc_reg"/>
</dbReference>
<comment type="caution">
    <text evidence="6">The sequence shown here is derived from an EMBL/GenBank/DDBJ whole genome shotgun (WGS) entry which is preliminary data.</text>
</comment>
<proteinExistence type="predicted"/>
<dbReference type="InterPro" id="IPR036271">
    <property type="entry name" value="Tet_transcr_reg_TetR-rel_C_sf"/>
</dbReference>
<accession>A0AA40VSS4</accession>
<evidence type="ECO:0000256" key="1">
    <source>
        <dbReference type="ARBA" id="ARBA00023015"/>
    </source>
</evidence>
<dbReference type="PROSITE" id="PS01081">
    <property type="entry name" value="HTH_TETR_1"/>
    <property type="match status" value="1"/>
</dbReference>
<dbReference type="InterPro" id="IPR039536">
    <property type="entry name" value="TetR_C_Proteobacteria"/>
</dbReference>
<dbReference type="Pfam" id="PF14246">
    <property type="entry name" value="TetR_C_7"/>
    <property type="match status" value="1"/>
</dbReference>
<dbReference type="GO" id="GO:0045892">
    <property type="term" value="P:negative regulation of DNA-templated transcription"/>
    <property type="evidence" value="ECO:0007669"/>
    <property type="project" value="UniProtKB-ARBA"/>
</dbReference>
<feature type="domain" description="HTH tetR-type" evidence="5">
    <location>
        <begin position="15"/>
        <end position="75"/>
    </location>
</feature>
<evidence type="ECO:0000259" key="5">
    <source>
        <dbReference type="PROSITE" id="PS50977"/>
    </source>
</evidence>
<dbReference type="GO" id="GO:0000976">
    <property type="term" value="F:transcription cis-regulatory region binding"/>
    <property type="evidence" value="ECO:0007669"/>
    <property type="project" value="TreeGrafter"/>
</dbReference>
<dbReference type="RefSeq" id="WP_191759670.1">
    <property type="nucleotide sequence ID" value="NZ_VJXY01000027.1"/>
</dbReference>
<keyword evidence="1" id="KW-0805">Transcription regulation</keyword>
<evidence type="ECO:0000256" key="4">
    <source>
        <dbReference type="PROSITE-ProRule" id="PRU00335"/>
    </source>
</evidence>
<reference evidence="6" key="1">
    <citation type="submission" date="2019-07" db="EMBL/GenBank/DDBJ databases">
        <title>Toxilogical consequences of a new and cryptic species of cyanobacteria (Komarekiella delphini-convector) recovered from the epidermis of a bottlenose dolphin and 1500 ft. in the air.</title>
        <authorList>
            <person name="Brown A.O."/>
            <person name="Dvorak P."/>
            <person name="Villanueva C.D."/>
            <person name="Foss A.J."/>
            <person name="Garvey A.D."/>
            <person name="Gibson Q.A."/>
            <person name="Johansen J.R."/>
            <person name="Casamatta D.A."/>
        </authorList>
    </citation>
    <scope>NUCLEOTIDE SEQUENCE</scope>
    <source>
        <strain evidence="6">SJRDD-AB1</strain>
    </source>
</reference>
<sequence length="208" mass="23223">MAHIKVGEVDRDNSVDKVEQILQGAMQEFLKQGYAGTSMDRVAVAAGVSKATVYSHFQDKEGLFKALVEQLAREKLDLIFGTEPLEGEPLIVLRQSATNALEQMTKDEEHCAFMRVLIGESGRFPELTQICVRGMIKPLLETLTQYLAAHPELNITDPEATARIFLGTLVHFHITQDVMHGKDIIPMKSDRLIDALLHLIFNSAESHQ</sequence>
<dbReference type="AlphaFoldDB" id="A0AA40VSS4"/>
<dbReference type="PRINTS" id="PR00455">
    <property type="entry name" value="HTHTETR"/>
</dbReference>
<dbReference type="SUPFAM" id="SSF48498">
    <property type="entry name" value="Tetracyclin repressor-like, C-terminal domain"/>
    <property type="match status" value="1"/>
</dbReference>
<dbReference type="Proteomes" id="UP001165986">
    <property type="component" value="Unassembled WGS sequence"/>
</dbReference>
<dbReference type="InterPro" id="IPR009057">
    <property type="entry name" value="Homeodomain-like_sf"/>
</dbReference>
<dbReference type="Gene3D" id="1.10.357.10">
    <property type="entry name" value="Tetracycline Repressor, domain 2"/>
    <property type="match status" value="1"/>
</dbReference>
<dbReference type="EMBL" id="VJXY01000027">
    <property type="protein sequence ID" value="MBD6618465.1"/>
    <property type="molecule type" value="Genomic_DNA"/>
</dbReference>